<organism evidence="5 6">
    <name type="scientific">Atopobium minutum</name>
    <dbReference type="NCBI Taxonomy" id="1381"/>
    <lineage>
        <taxon>Bacteria</taxon>
        <taxon>Bacillati</taxon>
        <taxon>Actinomycetota</taxon>
        <taxon>Coriobacteriia</taxon>
        <taxon>Coriobacteriales</taxon>
        <taxon>Atopobiaceae</taxon>
        <taxon>Atopobium</taxon>
    </lineage>
</organism>
<evidence type="ECO:0000259" key="4">
    <source>
        <dbReference type="PROSITE" id="PS51350"/>
    </source>
</evidence>
<dbReference type="SUPFAM" id="SSF55594">
    <property type="entry name" value="HPr-like"/>
    <property type="match status" value="1"/>
</dbReference>
<proteinExistence type="predicted"/>
<comment type="caution">
    <text evidence="5">The sequence shown here is derived from an EMBL/GenBank/DDBJ whole genome shotgun (WGS) entry which is preliminary data.</text>
</comment>
<dbReference type="PROSITE" id="PS51350">
    <property type="entry name" value="PTS_HPR_DOM"/>
    <property type="match status" value="1"/>
</dbReference>
<dbReference type="Proteomes" id="UP000183687">
    <property type="component" value="Unassembled WGS sequence"/>
</dbReference>
<dbReference type="AlphaFoldDB" id="A0AB38A5B6"/>
<dbReference type="InterPro" id="IPR000032">
    <property type="entry name" value="HPr-like"/>
</dbReference>
<reference evidence="5 6" key="1">
    <citation type="submission" date="2016-10" db="EMBL/GenBank/DDBJ databases">
        <authorList>
            <person name="Varghese N."/>
            <person name="Submissions S."/>
        </authorList>
    </citation>
    <scope>NUCLEOTIDE SEQUENCE [LARGE SCALE GENOMIC DNA]</scope>
    <source>
        <strain evidence="5 6">DSM 20586</strain>
    </source>
</reference>
<dbReference type="PRINTS" id="PR00107">
    <property type="entry name" value="PHOSPHOCPHPR"/>
</dbReference>
<dbReference type="InterPro" id="IPR050399">
    <property type="entry name" value="HPr"/>
</dbReference>
<comment type="subcellular location">
    <subcellularLocation>
        <location evidence="1">Cytoplasm</location>
    </subcellularLocation>
</comment>
<dbReference type="PANTHER" id="PTHR33705">
    <property type="entry name" value="PHOSPHOCARRIER PROTEIN HPR"/>
    <property type="match status" value="1"/>
</dbReference>
<keyword evidence="2" id="KW-0963">Cytoplasm</keyword>
<sequence length="85" mass="9044">MVSQKVTLTNPNGLHIGPAMTFSDALYDFPCKIGVISQGKYADAKRPLALLGIGIPTGSEIEIVCDGEREDEALATALDLINKLN</sequence>
<dbReference type="NCBIfam" id="TIGR01003">
    <property type="entry name" value="PTS_HPr_family"/>
    <property type="match status" value="1"/>
</dbReference>
<dbReference type="InterPro" id="IPR035895">
    <property type="entry name" value="HPr-like_sf"/>
</dbReference>
<dbReference type="EMBL" id="FNSH01000001">
    <property type="protein sequence ID" value="SEB49657.1"/>
    <property type="molecule type" value="Genomic_DNA"/>
</dbReference>
<gene>
    <name evidence="5" type="ORF">SAMN04489746_0409</name>
</gene>
<evidence type="ECO:0000313" key="5">
    <source>
        <dbReference type="EMBL" id="SEB49657.1"/>
    </source>
</evidence>
<dbReference type="Gene3D" id="3.30.1340.10">
    <property type="entry name" value="HPr-like"/>
    <property type="match status" value="1"/>
</dbReference>
<dbReference type="GO" id="GO:0005737">
    <property type="term" value="C:cytoplasm"/>
    <property type="evidence" value="ECO:0007669"/>
    <property type="project" value="UniProtKB-SubCell"/>
</dbReference>
<dbReference type="PANTHER" id="PTHR33705:SF2">
    <property type="entry name" value="PHOSPHOCARRIER PROTEIN NPR"/>
    <property type="match status" value="1"/>
</dbReference>
<accession>A0AB38A5B6</accession>
<dbReference type="RefSeq" id="WP_002563416.1">
    <property type="nucleotide sequence ID" value="NZ_CALJSN010000006.1"/>
</dbReference>
<evidence type="ECO:0000256" key="2">
    <source>
        <dbReference type="ARBA" id="ARBA00022490"/>
    </source>
</evidence>
<feature type="domain" description="HPr" evidence="4">
    <location>
        <begin position="1"/>
        <end position="85"/>
    </location>
</feature>
<evidence type="ECO:0000313" key="6">
    <source>
        <dbReference type="Proteomes" id="UP000183687"/>
    </source>
</evidence>
<protein>
    <submittedName>
        <fullName evidence="5">Phosphocarrier protein</fullName>
    </submittedName>
</protein>
<evidence type="ECO:0000256" key="1">
    <source>
        <dbReference type="ARBA" id="ARBA00004496"/>
    </source>
</evidence>
<keyword evidence="3" id="KW-0598">Phosphotransferase system</keyword>
<evidence type="ECO:0000256" key="3">
    <source>
        <dbReference type="ARBA" id="ARBA00022683"/>
    </source>
</evidence>
<dbReference type="Pfam" id="PF00381">
    <property type="entry name" value="PTS-HPr"/>
    <property type="match status" value="1"/>
</dbReference>
<dbReference type="GO" id="GO:0009401">
    <property type="term" value="P:phosphoenolpyruvate-dependent sugar phosphotransferase system"/>
    <property type="evidence" value="ECO:0007669"/>
    <property type="project" value="UniProtKB-KW"/>
</dbReference>
<name>A0AB38A5B6_9ACTN</name>